<evidence type="ECO:0008006" key="3">
    <source>
        <dbReference type="Google" id="ProtNLM"/>
    </source>
</evidence>
<comment type="caution">
    <text evidence="1">The sequence shown here is derived from an EMBL/GenBank/DDBJ whole genome shotgun (WGS) entry which is preliminary data.</text>
</comment>
<dbReference type="RefSeq" id="WP_123402189.1">
    <property type="nucleotide sequence ID" value="NZ_RJVI01000003.1"/>
</dbReference>
<dbReference type="EMBL" id="RJVI01000003">
    <property type="protein sequence ID" value="ROR29804.1"/>
    <property type="molecule type" value="Genomic_DNA"/>
</dbReference>
<protein>
    <recommendedName>
        <fullName evidence="3">Alpha/beta hydrolase family protein</fullName>
    </recommendedName>
</protein>
<evidence type="ECO:0000313" key="2">
    <source>
        <dbReference type="Proteomes" id="UP000276634"/>
    </source>
</evidence>
<sequence>MPPTDADRARPGDPVLLVHGLWLACPSLALLARLPAPHDGVVAVAETRHPAAWRHETVAASHLGLVLSARAAAAAVAALTARAGTATTPRVSFRHP</sequence>
<gene>
    <name evidence="1" type="ORF">EDC57_2482</name>
</gene>
<name>A0A3N1XT20_9GAMM</name>
<dbReference type="AlphaFoldDB" id="A0A3N1XT20"/>
<reference evidence="1 2" key="1">
    <citation type="submission" date="2018-11" db="EMBL/GenBank/DDBJ databases">
        <title>Genomic Encyclopedia of Type Strains, Phase IV (KMG-IV): sequencing the most valuable type-strain genomes for metagenomic binning, comparative biology and taxonomic classification.</title>
        <authorList>
            <person name="Goeker M."/>
        </authorList>
    </citation>
    <scope>NUCLEOTIDE SEQUENCE [LARGE SCALE GENOMIC DNA]</scope>
    <source>
        <strain evidence="1 2">DSM 100275</strain>
    </source>
</reference>
<evidence type="ECO:0000313" key="1">
    <source>
        <dbReference type="EMBL" id="ROR29804.1"/>
    </source>
</evidence>
<dbReference type="Proteomes" id="UP000276634">
    <property type="component" value="Unassembled WGS sequence"/>
</dbReference>
<proteinExistence type="predicted"/>
<accession>A0A3N1XT20</accession>
<organism evidence="1 2">
    <name type="scientific">Inmirania thermothiophila</name>
    <dbReference type="NCBI Taxonomy" id="1750597"/>
    <lineage>
        <taxon>Bacteria</taxon>
        <taxon>Pseudomonadati</taxon>
        <taxon>Pseudomonadota</taxon>
        <taxon>Gammaproteobacteria</taxon>
        <taxon>Chromatiales</taxon>
        <taxon>Ectothiorhodospiraceae</taxon>
        <taxon>Inmirania</taxon>
    </lineage>
</organism>
<keyword evidence="2" id="KW-1185">Reference proteome</keyword>